<comment type="caution">
    <text evidence="2">The sequence shown here is derived from an EMBL/GenBank/DDBJ whole genome shotgun (WGS) entry which is preliminary data.</text>
</comment>
<protein>
    <submittedName>
        <fullName evidence="2">Uncharacterized protein</fullName>
    </submittedName>
</protein>
<name>A0A0E2Z4U4_9GAMM</name>
<feature type="region of interest" description="Disordered" evidence="1">
    <location>
        <begin position="71"/>
        <end position="98"/>
    </location>
</feature>
<reference evidence="2 3" key="1">
    <citation type="submission" date="2014-07" db="EMBL/GenBank/DDBJ databases">
        <title>Comparative analysis of Nitrosococcus oceani genome inventories of strains from Pacific and Atlantic gyres.</title>
        <authorList>
            <person name="Lim C.K."/>
            <person name="Wang L."/>
            <person name="Sayavedra-Soto L.A."/>
            <person name="Klotz M.G."/>
        </authorList>
    </citation>
    <scope>NUCLEOTIDE SEQUENCE [LARGE SCALE GENOMIC DNA]</scope>
    <source>
        <strain evidence="2 3">C-27</strain>
    </source>
</reference>
<organism evidence="2 3">
    <name type="scientific">Nitrosococcus oceani C-27</name>
    <dbReference type="NCBI Taxonomy" id="314279"/>
    <lineage>
        <taxon>Bacteria</taxon>
        <taxon>Pseudomonadati</taxon>
        <taxon>Pseudomonadota</taxon>
        <taxon>Gammaproteobacteria</taxon>
        <taxon>Chromatiales</taxon>
        <taxon>Chromatiaceae</taxon>
        <taxon>Nitrosococcus</taxon>
    </lineage>
</organism>
<evidence type="ECO:0000313" key="3">
    <source>
        <dbReference type="Proteomes" id="UP000028839"/>
    </source>
</evidence>
<accession>A0A0E2Z4U4</accession>
<evidence type="ECO:0000256" key="1">
    <source>
        <dbReference type="SAM" id="MobiDB-lite"/>
    </source>
</evidence>
<evidence type="ECO:0000313" key="2">
    <source>
        <dbReference type="EMBL" id="KFI20693.1"/>
    </source>
</evidence>
<sequence>MNEATPVFFWLIGLQKADLEEIINNLSVEQRARLRRVLEDAGAGRDLRFEAAVQVSEKVLDIIGQEARQLGFDMPRPNPVHTPVRITDTPPSDPKNFPENRRIRFAEVVQKAKACLADKKENKHEHKK</sequence>
<dbReference type="HOGENOM" id="CLU_1957267_0_0_6"/>
<dbReference type="EMBL" id="JPGN01000011">
    <property type="protein sequence ID" value="KFI20693.1"/>
    <property type="molecule type" value="Genomic_DNA"/>
</dbReference>
<dbReference type="AlphaFoldDB" id="A0A0E2Z4U4"/>
<proteinExistence type="predicted"/>
<gene>
    <name evidence="2" type="ORF">IB75_01955</name>
</gene>
<dbReference type="Proteomes" id="UP000028839">
    <property type="component" value="Unassembled WGS sequence"/>
</dbReference>